<evidence type="ECO:0000256" key="4">
    <source>
        <dbReference type="ARBA" id="ARBA00023163"/>
    </source>
</evidence>
<dbReference type="InterPro" id="IPR038722">
    <property type="entry name" value="Ner_HTH_dom"/>
</dbReference>
<reference evidence="6 7" key="1">
    <citation type="submission" date="2018-08" db="EMBL/GenBank/DDBJ databases">
        <title>Erythrobacter zhengii sp.nov., a bacterium isolated from deep-sea sediment.</title>
        <authorList>
            <person name="Fang C."/>
            <person name="Wu Y.-H."/>
            <person name="Sun C."/>
            <person name="Wang H."/>
            <person name="Cheng H."/>
            <person name="Meng F.-X."/>
            <person name="Wang C.-S."/>
            <person name="Xu X.-W."/>
        </authorList>
    </citation>
    <scope>NUCLEOTIDE SEQUENCE [LARGE SCALE GENOMIC DNA]</scope>
    <source>
        <strain evidence="6 7">V18</strain>
    </source>
</reference>
<sequence length="103" mass="11717">MDLDSGRLSVKWLAWLPIERSPRTRICVLKQLTQHDHIKWLLRINGSSLADIARELDICASAVTIVSKGQSRSKRVEEAIAQATNMRPEQLWPERYPDPALAV</sequence>
<dbReference type="EMBL" id="QXFL01000007">
    <property type="protein sequence ID" value="RIV84236.1"/>
    <property type="molecule type" value="Genomic_DNA"/>
</dbReference>
<dbReference type="GO" id="GO:0003677">
    <property type="term" value="F:DNA binding"/>
    <property type="evidence" value="ECO:0007669"/>
    <property type="project" value="UniProtKB-KW"/>
</dbReference>
<name>A0A418NPK9_9SPHN</name>
<evidence type="ECO:0000256" key="2">
    <source>
        <dbReference type="ARBA" id="ARBA00023015"/>
    </source>
</evidence>
<organism evidence="6 7">
    <name type="scientific">Aurantiacibacter zhengii</name>
    <dbReference type="NCBI Taxonomy" id="2307003"/>
    <lineage>
        <taxon>Bacteria</taxon>
        <taxon>Pseudomonadati</taxon>
        <taxon>Pseudomonadota</taxon>
        <taxon>Alphaproteobacteria</taxon>
        <taxon>Sphingomonadales</taxon>
        <taxon>Erythrobacteraceae</taxon>
        <taxon>Aurantiacibacter</taxon>
    </lineage>
</organism>
<proteinExistence type="inferred from homology"/>
<evidence type="ECO:0000313" key="7">
    <source>
        <dbReference type="Proteomes" id="UP000286576"/>
    </source>
</evidence>
<evidence type="ECO:0000256" key="1">
    <source>
        <dbReference type="ARBA" id="ARBA00006157"/>
    </source>
</evidence>
<dbReference type="InterPro" id="IPR010982">
    <property type="entry name" value="Lambda_DNA-bd_dom_sf"/>
</dbReference>
<keyword evidence="3" id="KW-0238">DNA-binding</keyword>
<keyword evidence="7" id="KW-1185">Reference proteome</keyword>
<keyword evidence="4" id="KW-0804">Transcription</keyword>
<dbReference type="SUPFAM" id="SSF47413">
    <property type="entry name" value="lambda repressor-like DNA-binding domains"/>
    <property type="match status" value="1"/>
</dbReference>
<evidence type="ECO:0000259" key="5">
    <source>
        <dbReference type="Pfam" id="PF13693"/>
    </source>
</evidence>
<dbReference type="Gene3D" id="1.10.260.40">
    <property type="entry name" value="lambda repressor-like DNA-binding domains"/>
    <property type="match status" value="1"/>
</dbReference>
<evidence type="ECO:0000256" key="3">
    <source>
        <dbReference type="ARBA" id="ARBA00023125"/>
    </source>
</evidence>
<feature type="domain" description="Ner winged helix-turn-helix DNA-binding" evidence="5">
    <location>
        <begin position="36"/>
        <end position="99"/>
    </location>
</feature>
<evidence type="ECO:0000313" key="6">
    <source>
        <dbReference type="EMBL" id="RIV84236.1"/>
    </source>
</evidence>
<gene>
    <name evidence="6" type="ORF">D2V07_14600</name>
</gene>
<comment type="caution">
    <text evidence="6">The sequence shown here is derived from an EMBL/GenBank/DDBJ whole genome shotgun (WGS) entry which is preliminary data.</text>
</comment>
<dbReference type="Proteomes" id="UP000286576">
    <property type="component" value="Unassembled WGS sequence"/>
</dbReference>
<comment type="similarity">
    <text evidence="1">Belongs to the ner transcriptional regulatory family.</text>
</comment>
<dbReference type="Pfam" id="PF13693">
    <property type="entry name" value="HTH_35"/>
    <property type="match status" value="1"/>
</dbReference>
<dbReference type="AlphaFoldDB" id="A0A418NPK9"/>
<keyword evidence="2" id="KW-0805">Transcription regulation</keyword>
<accession>A0A418NPK9</accession>
<protein>
    <recommendedName>
        <fullName evidence="5">Ner winged helix-turn-helix DNA-binding domain-containing protein</fullName>
    </recommendedName>
</protein>